<keyword evidence="10" id="KW-0966">Cell projection</keyword>
<dbReference type="EMBL" id="NPDP01000002">
    <property type="protein sequence ID" value="PJZ31551.1"/>
    <property type="molecule type" value="Genomic_DNA"/>
</dbReference>
<evidence type="ECO:0000256" key="3">
    <source>
        <dbReference type="ARBA" id="ARBA00021897"/>
    </source>
</evidence>
<keyword evidence="10" id="KW-0282">Flagellum</keyword>
<keyword evidence="7" id="KW-0472">Membrane</keyword>
<dbReference type="InterPro" id="IPR001543">
    <property type="entry name" value="FliN-like_C"/>
</dbReference>
<dbReference type="Pfam" id="PF01052">
    <property type="entry name" value="FliMN_C"/>
    <property type="match status" value="1"/>
</dbReference>
<dbReference type="KEGG" id="lkm:EFP84_03560"/>
<dbReference type="AlphaFoldDB" id="A0A5F1XL02"/>
<dbReference type="GO" id="GO:0009425">
    <property type="term" value="C:bacterial-type flagellum basal body"/>
    <property type="evidence" value="ECO:0007669"/>
    <property type="project" value="InterPro"/>
</dbReference>
<dbReference type="InterPro" id="IPR028976">
    <property type="entry name" value="CheC-like_sf"/>
</dbReference>
<dbReference type="EMBL" id="CP033614">
    <property type="protein sequence ID" value="AYV54683.1"/>
    <property type="molecule type" value="Genomic_DNA"/>
</dbReference>
<evidence type="ECO:0000256" key="1">
    <source>
        <dbReference type="ARBA" id="ARBA00004413"/>
    </source>
</evidence>
<comment type="subcellular location">
    <subcellularLocation>
        <location evidence="1">Cell membrane</location>
        <topology evidence="1">Peripheral membrane protein</topology>
        <orientation evidence="1">Cytoplasmic side</orientation>
    </subcellularLocation>
</comment>
<protein>
    <recommendedName>
        <fullName evidence="3">Flagellar motor switch protein FliN</fullName>
    </recommendedName>
</protein>
<evidence type="ECO:0000313" key="13">
    <source>
        <dbReference type="Proteomes" id="UP000276407"/>
    </source>
</evidence>
<keyword evidence="10" id="KW-0969">Cilium</keyword>
<dbReference type="InterPro" id="IPR036429">
    <property type="entry name" value="SpoA-like_sf"/>
</dbReference>
<keyword evidence="4" id="KW-1003">Cell membrane</keyword>
<dbReference type="Gene3D" id="3.40.1550.10">
    <property type="entry name" value="CheC-like"/>
    <property type="match status" value="1"/>
</dbReference>
<evidence type="ECO:0000256" key="7">
    <source>
        <dbReference type="ARBA" id="ARBA00023136"/>
    </source>
</evidence>
<evidence type="ECO:0000256" key="8">
    <source>
        <dbReference type="ARBA" id="ARBA00025044"/>
    </source>
</evidence>
<dbReference type="PANTHER" id="PTHR43484:SF1">
    <property type="entry name" value="FLAGELLAR MOTOR SWITCH PROTEIN FLIN"/>
    <property type="match status" value="1"/>
</dbReference>
<proteinExistence type="inferred from homology"/>
<keyword evidence="5" id="KW-0145">Chemotaxis</keyword>
<dbReference type="InterPro" id="IPR051469">
    <property type="entry name" value="FliN/MopA/SpaO"/>
</dbReference>
<dbReference type="Proteomes" id="UP000276407">
    <property type="component" value="Chromosome 1"/>
</dbReference>
<dbReference type="RefSeq" id="WP_020986134.1">
    <property type="nucleotide sequence ID" value="NZ_CP033614.1"/>
</dbReference>
<feature type="domain" description="Flagellar motor switch protein FliN-like C-terminal" evidence="9">
    <location>
        <begin position="273"/>
        <end position="343"/>
    </location>
</feature>
<dbReference type="GO" id="GO:0005886">
    <property type="term" value="C:plasma membrane"/>
    <property type="evidence" value="ECO:0007669"/>
    <property type="project" value="UniProtKB-SubCell"/>
</dbReference>
<dbReference type="PANTHER" id="PTHR43484">
    <property type="match status" value="1"/>
</dbReference>
<dbReference type="Gene3D" id="2.30.330.10">
    <property type="entry name" value="SpoA-like"/>
    <property type="match status" value="1"/>
</dbReference>
<dbReference type="NCBIfam" id="TIGR02480">
    <property type="entry name" value="fliN"/>
    <property type="match status" value="1"/>
</dbReference>
<reference evidence="11 12" key="1">
    <citation type="submission" date="2017-07" db="EMBL/GenBank/DDBJ databases">
        <title>Leptospira spp. isolated from tropical soils.</title>
        <authorList>
            <person name="Thibeaux R."/>
            <person name="Iraola G."/>
            <person name="Ferres I."/>
            <person name="Bierque E."/>
            <person name="Girault D."/>
            <person name="Soupe-Gilbert M.-E."/>
            <person name="Picardeau M."/>
            <person name="Goarant C."/>
        </authorList>
    </citation>
    <scope>NUCLEOTIDE SEQUENCE [LARGE SCALE GENOMIC DNA]</scope>
    <source>
        <strain evidence="11 12">JW2-C-B1</strain>
    </source>
</reference>
<dbReference type="InterPro" id="IPR012826">
    <property type="entry name" value="FliN"/>
</dbReference>
<keyword evidence="6" id="KW-0283">Flagellar rotation</keyword>
<dbReference type="Proteomes" id="UP000231919">
    <property type="component" value="Unassembled WGS sequence"/>
</dbReference>
<dbReference type="GO" id="GO:0071973">
    <property type="term" value="P:bacterial-type flagellum-dependent cell motility"/>
    <property type="evidence" value="ECO:0007669"/>
    <property type="project" value="InterPro"/>
</dbReference>
<evidence type="ECO:0000256" key="2">
    <source>
        <dbReference type="ARBA" id="ARBA00009226"/>
    </source>
</evidence>
<evidence type="ECO:0000259" key="9">
    <source>
        <dbReference type="Pfam" id="PF01052"/>
    </source>
</evidence>
<keyword evidence="12" id="KW-1185">Reference proteome</keyword>
<evidence type="ECO:0000313" key="11">
    <source>
        <dbReference type="EMBL" id="PJZ31551.1"/>
    </source>
</evidence>
<accession>A0A5F1XL02</accession>
<sequence>MGEGSLSQEEIDALLAGASDSFDPGAVASAAAQKDVPGMSPVDRDILSDLLSSCFQVAGNTLGAVLSRSSAFLNPNVETKSRKDVESELKSGSFLLYSTLSGSVNGRVVLAMSAENAVKIANSMMGGFDSGELDEAQMQTLRDSLTPVMGALISQISTKTGGGVNGSPSETRNVTSPAALVLPDGESVVRVFFNLTIESIPSFRVQFLLSLSTAADLLNLYRRSGSAGGDMGGMGMGGMGGMGMSAGSMSVKSVAFPNLGTASGASNTPNLNLLMDVQMSVTVELGRTKMYIKDILGLGEGSIIELDKLAGEPVDLLVNGKLIAKGEVVVIDENFGVRVTDIVSPTDRIKPEGK</sequence>
<comment type="similarity">
    <text evidence="2">Belongs to the FliN/MopA/SpaO family.</text>
</comment>
<dbReference type="PRINTS" id="PR00956">
    <property type="entry name" value="FLGMOTORFLIN"/>
</dbReference>
<gene>
    <name evidence="10" type="primary">fliN</name>
    <name evidence="11" type="ORF">CH378_01780</name>
    <name evidence="10" type="ORF">EFP84_03560</name>
</gene>
<evidence type="ECO:0000313" key="12">
    <source>
        <dbReference type="Proteomes" id="UP000231919"/>
    </source>
</evidence>
<dbReference type="GO" id="GO:0006935">
    <property type="term" value="P:chemotaxis"/>
    <property type="evidence" value="ECO:0007669"/>
    <property type="project" value="UniProtKB-KW"/>
</dbReference>
<dbReference type="GO" id="GO:0003774">
    <property type="term" value="F:cytoskeletal motor activity"/>
    <property type="evidence" value="ECO:0007669"/>
    <property type="project" value="InterPro"/>
</dbReference>
<evidence type="ECO:0000256" key="6">
    <source>
        <dbReference type="ARBA" id="ARBA00022779"/>
    </source>
</evidence>
<evidence type="ECO:0000313" key="10">
    <source>
        <dbReference type="EMBL" id="AYV54683.1"/>
    </source>
</evidence>
<comment type="function">
    <text evidence="8">FliM is one of three proteins (FliG, FliN, FliM) that forms the rotor-mounted switch complex (C ring), located at the base of the basal body. This complex interacts with the CheY and CheZ chemotaxis proteins, in addition to contacting components of the motor that determine the direction of flagellar rotation.</text>
</comment>
<organism evidence="10 13">
    <name type="scientific">Leptospira kmetyi</name>
    <dbReference type="NCBI Taxonomy" id="408139"/>
    <lineage>
        <taxon>Bacteria</taxon>
        <taxon>Pseudomonadati</taxon>
        <taxon>Spirochaetota</taxon>
        <taxon>Spirochaetia</taxon>
        <taxon>Leptospirales</taxon>
        <taxon>Leptospiraceae</taxon>
        <taxon>Leptospira</taxon>
    </lineage>
</organism>
<evidence type="ECO:0000256" key="4">
    <source>
        <dbReference type="ARBA" id="ARBA00022475"/>
    </source>
</evidence>
<dbReference type="SUPFAM" id="SSF103039">
    <property type="entry name" value="CheC-like"/>
    <property type="match status" value="1"/>
</dbReference>
<name>A0A5F1XL02_9LEPT</name>
<dbReference type="SUPFAM" id="SSF101801">
    <property type="entry name" value="Surface presentation of antigens (SPOA)"/>
    <property type="match status" value="1"/>
</dbReference>
<reference evidence="10 13" key="2">
    <citation type="submission" date="2018-11" db="EMBL/GenBank/DDBJ databases">
        <title>Complete genome sequence of Leptospira kmetyi isolate LS 001/16 from soil sample associated with a leptospirosis patient in Kelantan.</title>
        <authorList>
            <person name="Muhammad Yusoff F."/>
            <person name="Muhammad Yusoff S."/>
            <person name="Ahmad M.N."/>
            <person name="Yusof N.Y."/>
            <person name="Aziah I."/>
        </authorList>
    </citation>
    <scope>NUCLEOTIDE SEQUENCE [LARGE SCALE GENOMIC DNA]</scope>
    <source>
        <strain evidence="10 13">LS 001/16</strain>
    </source>
</reference>
<evidence type="ECO:0000256" key="5">
    <source>
        <dbReference type="ARBA" id="ARBA00022500"/>
    </source>
</evidence>
<dbReference type="InterPro" id="IPR001172">
    <property type="entry name" value="FliN_T3SS_HrcQb"/>
</dbReference>